<dbReference type="WBParaSite" id="L893_g5460.t1">
    <property type="protein sequence ID" value="L893_g5460.t1"/>
    <property type="gene ID" value="L893_g5460"/>
</dbReference>
<dbReference type="Proteomes" id="UP000095287">
    <property type="component" value="Unplaced"/>
</dbReference>
<feature type="signal peptide" evidence="1">
    <location>
        <begin position="1"/>
        <end position="20"/>
    </location>
</feature>
<protein>
    <submittedName>
        <fullName evidence="3">CPG4 domain-containing protein</fullName>
    </submittedName>
</protein>
<feature type="chain" id="PRO_5009314647" evidence="1">
    <location>
        <begin position="21"/>
        <end position="232"/>
    </location>
</feature>
<keyword evidence="2" id="KW-1185">Reference proteome</keyword>
<reference evidence="3" key="1">
    <citation type="submission" date="2016-11" db="UniProtKB">
        <authorList>
            <consortium name="WormBaseParasite"/>
        </authorList>
    </citation>
    <scope>IDENTIFICATION</scope>
</reference>
<evidence type="ECO:0000313" key="2">
    <source>
        <dbReference type="Proteomes" id="UP000095287"/>
    </source>
</evidence>
<name>A0A1I8AH88_9BILA</name>
<proteinExistence type="predicted"/>
<evidence type="ECO:0000256" key="1">
    <source>
        <dbReference type="SAM" id="SignalP"/>
    </source>
</evidence>
<organism evidence="2 3">
    <name type="scientific">Steinernema glaseri</name>
    <dbReference type="NCBI Taxonomy" id="37863"/>
    <lineage>
        <taxon>Eukaryota</taxon>
        <taxon>Metazoa</taxon>
        <taxon>Ecdysozoa</taxon>
        <taxon>Nematoda</taxon>
        <taxon>Chromadorea</taxon>
        <taxon>Rhabditida</taxon>
        <taxon>Tylenchina</taxon>
        <taxon>Panagrolaimomorpha</taxon>
        <taxon>Strongyloidoidea</taxon>
        <taxon>Steinernematidae</taxon>
        <taxon>Steinernema</taxon>
    </lineage>
</organism>
<evidence type="ECO:0000313" key="3">
    <source>
        <dbReference type="WBParaSite" id="L893_g5460.t1"/>
    </source>
</evidence>
<sequence>MTTFKIAAVLLLLCVMSMEARRDHDQDYKKIYCIRTCFSKLITSSPFKADDVPEQFCSSVPNLSNCLYKCDKSLVGETSIADLKKQCFTKKRRVNKYSRCLGRHMTRVFGRCADTCEYDLRHAPKENSIYGDIADSCRMIQCRLPCTITELNKRCPIVGNHLFGTYSVPFDAMAALIKKNATVRRALVGMPEECRFLFDMDEMDEDFEEDFGNRLVDWEDWERPRGFACAGC</sequence>
<dbReference type="AlphaFoldDB" id="A0A1I8AH88"/>
<accession>A0A1I8AH88</accession>
<keyword evidence="1" id="KW-0732">Signal</keyword>